<evidence type="ECO:0000313" key="1">
    <source>
        <dbReference type="EMBL" id="KAI0029115.1"/>
    </source>
</evidence>
<sequence>MQQGNDSPVLLRLTQGQLWIPSTRSRWSPEQPEVQYADQESLRKQALKEAQHAKLKALERELDINKDGETIRETCGKAKLVTSSSLKPPSFAAIFSRRAFVFVLIMASSSTPVSQILCAEPRLTSTEVTSCIQSVLSTLCTVYTHLRTVSGGQAQELSIFSLAIDSLRSALRQISATGDTWNSRAVQDVLHDGKSYAYCPWWIALPLTSAFRIEFLSLRRVLAAIERATSHRKMYRTLLAQHALPNPAFARAYGFSTSAIVPCFQAVQHSDPLQPSFRSSTGSLTSLQDYDLDTIFRSLFPSDILHGYMPSAPSPAPSQHQRWTHSHLPSTWLPSVAPPPGSSSYNAVPPAQGKSIEETVDVVIYMMSLLKDAVVLIAHVGHV</sequence>
<proteinExistence type="predicted"/>
<reference evidence="1" key="1">
    <citation type="submission" date="2021-02" db="EMBL/GenBank/DDBJ databases">
        <authorList>
            <consortium name="DOE Joint Genome Institute"/>
            <person name="Ahrendt S."/>
            <person name="Looney B.P."/>
            <person name="Miyauchi S."/>
            <person name="Morin E."/>
            <person name="Drula E."/>
            <person name="Courty P.E."/>
            <person name="Chicoki N."/>
            <person name="Fauchery L."/>
            <person name="Kohler A."/>
            <person name="Kuo A."/>
            <person name="Labutti K."/>
            <person name="Pangilinan J."/>
            <person name="Lipzen A."/>
            <person name="Riley R."/>
            <person name="Andreopoulos W."/>
            <person name="He G."/>
            <person name="Johnson J."/>
            <person name="Barry K.W."/>
            <person name="Grigoriev I.V."/>
            <person name="Nagy L."/>
            <person name="Hibbett D."/>
            <person name="Henrissat B."/>
            <person name="Matheny P.B."/>
            <person name="Labbe J."/>
            <person name="Martin F."/>
        </authorList>
    </citation>
    <scope>NUCLEOTIDE SEQUENCE</scope>
    <source>
        <strain evidence="1">EC-137</strain>
    </source>
</reference>
<reference evidence="1" key="2">
    <citation type="journal article" date="2022" name="New Phytol.">
        <title>Evolutionary transition to the ectomycorrhizal habit in the genomes of a hyperdiverse lineage of mushroom-forming fungi.</title>
        <authorList>
            <person name="Looney B."/>
            <person name="Miyauchi S."/>
            <person name="Morin E."/>
            <person name="Drula E."/>
            <person name="Courty P.E."/>
            <person name="Kohler A."/>
            <person name="Kuo A."/>
            <person name="LaButti K."/>
            <person name="Pangilinan J."/>
            <person name="Lipzen A."/>
            <person name="Riley R."/>
            <person name="Andreopoulos W."/>
            <person name="He G."/>
            <person name="Johnson J."/>
            <person name="Nolan M."/>
            <person name="Tritt A."/>
            <person name="Barry K.W."/>
            <person name="Grigoriev I.V."/>
            <person name="Nagy L.G."/>
            <person name="Hibbett D."/>
            <person name="Henrissat B."/>
            <person name="Matheny P.B."/>
            <person name="Labbe J."/>
            <person name="Martin F.M."/>
        </authorList>
    </citation>
    <scope>NUCLEOTIDE SEQUENCE</scope>
    <source>
        <strain evidence="1">EC-137</strain>
    </source>
</reference>
<evidence type="ECO:0000313" key="2">
    <source>
        <dbReference type="Proteomes" id="UP000814128"/>
    </source>
</evidence>
<organism evidence="1 2">
    <name type="scientific">Vararia minispora EC-137</name>
    <dbReference type="NCBI Taxonomy" id="1314806"/>
    <lineage>
        <taxon>Eukaryota</taxon>
        <taxon>Fungi</taxon>
        <taxon>Dikarya</taxon>
        <taxon>Basidiomycota</taxon>
        <taxon>Agaricomycotina</taxon>
        <taxon>Agaricomycetes</taxon>
        <taxon>Russulales</taxon>
        <taxon>Lachnocladiaceae</taxon>
        <taxon>Vararia</taxon>
    </lineage>
</organism>
<gene>
    <name evidence="1" type="ORF">K488DRAFT_89073</name>
</gene>
<protein>
    <submittedName>
        <fullName evidence="1">Uncharacterized protein</fullName>
    </submittedName>
</protein>
<dbReference type="Proteomes" id="UP000814128">
    <property type="component" value="Unassembled WGS sequence"/>
</dbReference>
<name>A0ACB8QBS2_9AGAM</name>
<keyword evidence="2" id="KW-1185">Reference proteome</keyword>
<accession>A0ACB8QBS2</accession>
<comment type="caution">
    <text evidence="1">The sequence shown here is derived from an EMBL/GenBank/DDBJ whole genome shotgun (WGS) entry which is preliminary data.</text>
</comment>
<dbReference type="EMBL" id="MU273698">
    <property type="protein sequence ID" value="KAI0029115.1"/>
    <property type="molecule type" value="Genomic_DNA"/>
</dbReference>